<feature type="domain" description="B30.2/SPRY" evidence="1">
    <location>
        <begin position="65"/>
        <end position="241"/>
    </location>
</feature>
<dbReference type="SUPFAM" id="SSF49899">
    <property type="entry name" value="Concanavalin A-like lectins/glucanases"/>
    <property type="match status" value="1"/>
</dbReference>
<dbReference type="Proteomes" id="UP001221898">
    <property type="component" value="Unassembled WGS sequence"/>
</dbReference>
<name>A0AAD7VYX1_9TELE</name>
<evidence type="ECO:0000313" key="3">
    <source>
        <dbReference type="Proteomes" id="UP001221898"/>
    </source>
</evidence>
<organism evidence="2 3">
    <name type="scientific">Aldrovandia affinis</name>
    <dbReference type="NCBI Taxonomy" id="143900"/>
    <lineage>
        <taxon>Eukaryota</taxon>
        <taxon>Metazoa</taxon>
        <taxon>Chordata</taxon>
        <taxon>Craniata</taxon>
        <taxon>Vertebrata</taxon>
        <taxon>Euteleostomi</taxon>
        <taxon>Actinopterygii</taxon>
        <taxon>Neopterygii</taxon>
        <taxon>Teleostei</taxon>
        <taxon>Notacanthiformes</taxon>
        <taxon>Halosauridae</taxon>
        <taxon>Aldrovandia</taxon>
    </lineage>
</organism>
<dbReference type="AlphaFoldDB" id="A0AAD7VYX1"/>
<dbReference type="InterPro" id="IPR003879">
    <property type="entry name" value="Butyrophylin_SPRY"/>
</dbReference>
<evidence type="ECO:0000313" key="2">
    <source>
        <dbReference type="EMBL" id="KAJ8366560.1"/>
    </source>
</evidence>
<proteinExistence type="predicted"/>
<dbReference type="InterPro" id="IPR043136">
    <property type="entry name" value="B30.2/SPRY_sf"/>
</dbReference>
<dbReference type="EMBL" id="JAINUG010000574">
    <property type="protein sequence ID" value="KAJ8366560.1"/>
    <property type="molecule type" value="Genomic_DNA"/>
</dbReference>
<comment type="caution">
    <text evidence="2">The sequence shown here is derived from an EMBL/GenBank/DDBJ whole genome shotgun (WGS) entry which is preliminary data.</text>
</comment>
<dbReference type="InterPro" id="IPR013320">
    <property type="entry name" value="ConA-like_dom_sf"/>
</dbReference>
<reference evidence="2" key="1">
    <citation type="journal article" date="2023" name="Science">
        <title>Genome structures resolve the early diversification of teleost fishes.</title>
        <authorList>
            <person name="Parey E."/>
            <person name="Louis A."/>
            <person name="Montfort J."/>
            <person name="Bouchez O."/>
            <person name="Roques C."/>
            <person name="Iampietro C."/>
            <person name="Lluch J."/>
            <person name="Castinel A."/>
            <person name="Donnadieu C."/>
            <person name="Desvignes T."/>
            <person name="Floi Bucao C."/>
            <person name="Jouanno E."/>
            <person name="Wen M."/>
            <person name="Mejri S."/>
            <person name="Dirks R."/>
            <person name="Jansen H."/>
            <person name="Henkel C."/>
            <person name="Chen W.J."/>
            <person name="Zahm M."/>
            <person name="Cabau C."/>
            <person name="Klopp C."/>
            <person name="Thompson A.W."/>
            <person name="Robinson-Rechavi M."/>
            <person name="Braasch I."/>
            <person name="Lecointre G."/>
            <person name="Bobe J."/>
            <person name="Postlethwait J.H."/>
            <person name="Berthelot C."/>
            <person name="Roest Crollius H."/>
            <person name="Guiguen Y."/>
        </authorList>
    </citation>
    <scope>NUCLEOTIDE SEQUENCE</scope>
    <source>
        <strain evidence="2">NC1722</strain>
    </source>
</reference>
<dbReference type="Pfam" id="PF13765">
    <property type="entry name" value="PRY"/>
    <property type="match status" value="1"/>
</dbReference>
<dbReference type="SMART" id="SM00589">
    <property type="entry name" value="PRY"/>
    <property type="match status" value="1"/>
</dbReference>
<gene>
    <name evidence="2" type="ORF">AAFF_G00350550</name>
</gene>
<sequence length="241" mass="26776">MKEKIETITRHVSTLSDKITAIEKAMDSEDISLLKTSRNIKERAQCTLQDPQLLSGALIDVAKHLGNLKYRVWEKMLEMVQYTPVTLDPNTTCAYLSLSDDLTSVSDTDTEQQLPHNPERFDSCVSALGSEGFTSGKHSWEVEVGNKPAWDLGVVKESISRKGKITYGPEGGFWVVMLRNGGKYTAGGAAALTLKRKPQRIRVQLDYDRGRCPSTTPVTCHSSTLLNTLSLRDFSHFSLLV</sequence>
<dbReference type="InterPro" id="IPR003877">
    <property type="entry name" value="SPRY_dom"/>
</dbReference>
<dbReference type="PRINTS" id="PR01407">
    <property type="entry name" value="BUTYPHLNCDUF"/>
</dbReference>
<dbReference type="PROSITE" id="PS50188">
    <property type="entry name" value="B302_SPRY"/>
    <property type="match status" value="1"/>
</dbReference>
<dbReference type="InterPro" id="IPR050143">
    <property type="entry name" value="TRIM/RBCC"/>
</dbReference>
<accession>A0AAD7VYX1</accession>
<dbReference type="Pfam" id="PF00622">
    <property type="entry name" value="SPRY"/>
    <property type="match status" value="1"/>
</dbReference>
<keyword evidence="3" id="KW-1185">Reference proteome</keyword>
<evidence type="ECO:0000259" key="1">
    <source>
        <dbReference type="PROSITE" id="PS50188"/>
    </source>
</evidence>
<dbReference type="InterPro" id="IPR006574">
    <property type="entry name" value="PRY"/>
</dbReference>
<dbReference type="InterPro" id="IPR001870">
    <property type="entry name" value="B30.2/SPRY"/>
</dbReference>
<protein>
    <recommendedName>
        <fullName evidence="1">B30.2/SPRY domain-containing protein</fullName>
    </recommendedName>
</protein>
<dbReference type="CDD" id="cd13733">
    <property type="entry name" value="SPRY_PRY_C-I_1"/>
    <property type="match status" value="1"/>
</dbReference>
<dbReference type="PANTHER" id="PTHR24103">
    <property type="entry name" value="E3 UBIQUITIN-PROTEIN LIGASE TRIM"/>
    <property type="match status" value="1"/>
</dbReference>
<dbReference type="Gene3D" id="2.60.120.920">
    <property type="match status" value="1"/>
</dbReference>